<name>A0ACB8UHK9_9APHY</name>
<sequence length="832" mass="88138">MRLPVLNCDGRANSRTNIPQVNLKDRIAALQQRNASLSQPGSDIGTPSIPGRIAMTGASSLKDKIANFERKGAVPVPRGRFGESAPATNDSLLNKRGELYGNRVPELAKSTGEAALLVRKRTVSSHTARSYSISKPLTPMLTGDAPPLPPLPPLQPQRTGDWAGFSEARFPSNFDKVERRVASDALPRTSPILDIEVEGPLTETQDEGKVIGKEEVQSVGDRQDESAKKSQIILESTFASPTDPTTTQQAEHSTYVSGPGLDKVPRKVLLDAGTPAKSAQDGPLTLETGVNPEVTTVVSTPEQVPPPVIEVVEHDLTPTPSSDALQGLIESSTVQTIAFPLVPAHGLSSANVPADDTSPPPSAPLSLNTESGSSGSEEVSISSEELHTPSDTSFQTAEFPANAKIADAVPVVVVQDVVVAELPSTLSPAVKTESPISRPSDLPDTPQTAKPKLAALVSPTQSVVIPATTPSSPSEKAVLEYKAGQKSFHAVVHRKIVEASPVEPVPTTPVTRPAQKRTNPSFPPQKSTVQRVISQAYVEPESPSMGDLAALVADAAMLEEVLADPAKKPARRTKPTLPEIRESRSLERSRPAEIRIEGVHGNTIFPPEDSPYSDHKTAANSSSFFTSNLRTAPTTTRKSTSTSPSRASQGPKSFSSLRVRKQSMPGAYPRTSVCSEMSTDESTMVSTSSSPPVYSRDGSDTSSIRSSSKSWKSSKKGIGRASSWLFRKKEERPLPPLPEPTSPIPSTTLSPNMAVGSRRGDSPLPPRPESWLSVSSAGSGGGDVFSSEFFDAFPSVPGSLPAPSHSQTLPSGHKTASGLTRPHTISGPPSRR</sequence>
<reference evidence="1" key="1">
    <citation type="journal article" date="2021" name="Environ. Microbiol.">
        <title>Gene family expansions and transcriptome signatures uncover fungal adaptations to wood decay.</title>
        <authorList>
            <person name="Hage H."/>
            <person name="Miyauchi S."/>
            <person name="Viragh M."/>
            <person name="Drula E."/>
            <person name="Min B."/>
            <person name="Chaduli D."/>
            <person name="Navarro D."/>
            <person name="Favel A."/>
            <person name="Norest M."/>
            <person name="Lesage-Meessen L."/>
            <person name="Balint B."/>
            <person name="Merenyi Z."/>
            <person name="de Eugenio L."/>
            <person name="Morin E."/>
            <person name="Martinez A.T."/>
            <person name="Baldrian P."/>
            <person name="Stursova M."/>
            <person name="Martinez M.J."/>
            <person name="Novotny C."/>
            <person name="Magnuson J.K."/>
            <person name="Spatafora J.W."/>
            <person name="Maurice S."/>
            <person name="Pangilinan J."/>
            <person name="Andreopoulos W."/>
            <person name="LaButti K."/>
            <person name="Hundley H."/>
            <person name="Na H."/>
            <person name="Kuo A."/>
            <person name="Barry K."/>
            <person name="Lipzen A."/>
            <person name="Henrissat B."/>
            <person name="Riley R."/>
            <person name="Ahrendt S."/>
            <person name="Nagy L.G."/>
            <person name="Grigoriev I.V."/>
            <person name="Martin F."/>
            <person name="Rosso M.N."/>
        </authorList>
    </citation>
    <scope>NUCLEOTIDE SEQUENCE</scope>
    <source>
        <strain evidence="1">CBS 384.51</strain>
    </source>
</reference>
<organism evidence="1 2">
    <name type="scientific">Irpex rosettiformis</name>
    <dbReference type="NCBI Taxonomy" id="378272"/>
    <lineage>
        <taxon>Eukaryota</taxon>
        <taxon>Fungi</taxon>
        <taxon>Dikarya</taxon>
        <taxon>Basidiomycota</taxon>
        <taxon>Agaricomycotina</taxon>
        <taxon>Agaricomycetes</taxon>
        <taxon>Polyporales</taxon>
        <taxon>Irpicaceae</taxon>
        <taxon>Irpex</taxon>
    </lineage>
</organism>
<keyword evidence="2" id="KW-1185">Reference proteome</keyword>
<proteinExistence type="predicted"/>
<evidence type="ECO:0000313" key="2">
    <source>
        <dbReference type="Proteomes" id="UP001055072"/>
    </source>
</evidence>
<dbReference type="Proteomes" id="UP001055072">
    <property type="component" value="Unassembled WGS sequence"/>
</dbReference>
<gene>
    <name evidence="1" type="ORF">BDY19DRAFT_902507</name>
</gene>
<protein>
    <submittedName>
        <fullName evidence="1">Uncharacterized protein</fullName>
    </submittedName>
</protein>
<evidence type="ECO:0000313" key="1">
    <source>
        <dbReference type="EMBL" id="KAI0093771.1"/>
    </source>
</evidence>
<comment type="caution">
    <text evidence="1">The sequence shown here is derived from an EMBL/GenBank/DDBJ whole genome shotgun (WGS) entry which is preliminary data.</text>
</comment>
<accession>A0ACB8UHK9</accession>
<dbReference type="EMBL" id="MU274901">
    <property type="protein sequence ID" value="KAI0093771.1"/>
    <property type="molecule type" value="Genomic_DNA"/>
</dbReference>